<proteinExistence type="predicted"/>
<comment type="caution">
    <text evidence="2">The sequence shown here is derived from an EMBL/GenBank/DDBJ whole genome shotgun (WGS) entry which is preliminary data.</text>
</comment>
<organism evidence="2 3">
    <name type="scientific">Kouleothrix aurantiaca</name>
    <dbReference type="NCBI Taxonomy" id="186479"/>
    <lineage>
        <taxon>Bacteria</taxon>
        <taxon>Bacillati</taxon>
        <taxon>Chloroflexota</taxon>
        <taxon>Chloroflexia</taxon>
        <taxon>Chloroflexales</taxon>
        <taxon>Roseiflexineae</taxon>
        <taxon>Roseiflexaceae</taxon>
        <taxon>Kouleothrix</taxon>
    </lineage>
</organism>
<evidence type="ECO:0000313" key="2">
    <source>
        <dbReference type="EMBL" id="KPV50442.1"/>
    </source>
</evidence>
<dbReference type="EMBL" id="LJCR01001391">
    <property type="protein sequence ID" value="KPV50442.1"/>
    <property type="molecule type" value="Genomic_DNA"/>
</dbReference>
<protein>
    <submittedName>
        <fullName evidence="2">Uncharacterized protein</fullName>
    </submittedName>
</protein>
<evidence type="ECO:0000256" key="1">
    <source>
        <dbReference type="SAM" id="SignalP"/>
    </source>
</evidence>
<evidence type="ECO:0000313" key="3">
    <source>
        <dbReference type="Proteomes" id="UP000050509"/>
    </source>
</evidence>
<feature type="signal peptide" evidence="1">
    <location>
        <begin position="1"/>
        <end position="26"/>
    </location>
</feature>
<dbReference type="AlphaFoldDB" id="A0A0P9CWH1"/>
<name>A0A0P9CWH1_9CHLR</name>
<feature type="non-terminal residue" evidence="2">
    <location>
        <position position="105"/>
    </location>
</feature>
<feature type="chain" id="PRO_5006156028" evidence="1">
    <location>
        <begin position="27"/>
        <end position="105"/>
    </location>
</feature>
<keyword evidence="1" id="KW-0732">Signal</keyword>
<dbReference type="Proteomes" id="UP000050509">
    <property type="component" value="Unassembled WGS sequence"/>
</dbReference>
<gene>
    <name evidence="2" type="ORF">SE17_26925</name>
</gene>
<reference evidence="2 3" key="1">
    <citation type="submission" date="2015-09" db="EMBL/GenBank/DDBJ databases">
        <title>Draft genome sequence of Kouleothrix aurantiaca JCM 19913.</title>
        <authorList>
            <person name="Hemp J."/>
        </authorList>
    </citation>
    <scope>NUCLEOTIDE SEQUENCE [LARGE SCALE GENOMIC DNA]</scope>
    <source>
        <strain evidence="2 3">COM-B</strain>
    </source>
</reference>
<sequence length="105" mass="11200">MYRKSLGFVSALAVMMTLLVTAPAGAHTVNVSDTTRTDWFGKGPSGANVGAIVRDPSGRGEYVWTDAKGDQRQVSPIGATGEITREADLTRFSVTADATNLYFQT</sequence>
<accession>A0A0P9CWH1</accession>
<keyword evidence="3" id="KW-1185">Reference proteome</keyword>